<dbReference type="RefSeq" id="WP_406578928.1">
    <property type="nucleotide sequence ID" value="NZ_JBJHQH010000001.1"/>
</dbReference>
<evidence type="ECO:0000259" key="2">
    <source>
        <dbReference type="Pfam" id="PF00534"/>
    </source>
</evidence>
<protein>
    <submittedName>
        <fullName evidence="4">Glycosyltransferase</fullName>
        <ecNumber evidence="4">2.4.-.-</ecNumber>
    </submittedName>
</protein>
<dbReference type="Gene3D" id="3.40.50.2000">
    <property type="entry name" value="Glycogen Phosphorylase B"/>
    <property type="match status" value="2"/>
</dbReference>
<keyword evidence="4" id="KW-0808">Transferase</keyword>
<dbReference type="Proteomes" id="UP001623041">
    <property type="component" value="Unassembled WGS sequence"/>
</dbReference>
<dbReference type="PANTHER" id="PTHR12526:SF638">
    <property type="entry name" value="SPORE COAT PROTEIN SA"/>
    <property type="match status" value="1"/>
</dbReference>
<feature type="domain" description="Glycosyltransferase subfamily 4-like N-terminal" evidence="3">
    <location>
        <begin position="13"/>
        <end position="169"/>
    </location>
</feature>
<gene>
    <name evidence="4" type="ORF">ACJEBI_01885</name>
</gene>
<name>A0ABW8RC29_9BACI</name>
<sequence>MKVLHLNAGNETGGGMVHILSLLKELNREEFVLGLLEKGIFAEKAKTAGIHTITFEQASRYDLSVLFQIISFIKKENITILHTHGARANLYGFFLKKFTSVTWMTTVHSDPRNDFLGRGVKGELFTKLNLAVLKKPDHYFAISKRFTEMMVEFGVNPKKITTIFNGIDFNASVSTELSREELNLSSNDFILLMVARLDPVKRHHLAIDAVAEAIKLHPEIRLLLVGDGPIKSDIQNLIKKKGLEHYVTLLGHREDVDALYQIADVTLLTSQTESFPLVLLESARANTPVITTDVGGVQDMIPDPSFGFIVNGDEKTELVSSITQAVDMKKADTLSKMGRKFREYVSHHYSIHSFVDSIYQTYKQSRK</sequence>
<organism evidence="4 5">
    <name type="scientific">Bacillus salipaludis</name>
    <dbReference type="NCBI Taxonomy" id="2547811"/>
    <lineage>
        <taxon>Bacteria</taxon>
        <taxon>Bacillati</taxon>
        <taxon>Bacillota</taxon>
        <taxon>Bacilli</taxon>
        <taxon>Bacillales</taxon>
        <taxon>Bacillaceae</taxon>
        <taxon>Bacillus</taxon>
    </lineage>
</organism>
<keyword evidence="4" id="KW-0328">Glycosyltransferase</keyword>
<dbReference type="EMBL" id="JBJHQH010000001">
    <property type="protein sequence ID" value="MFK9090232.1"/>
    <property type="molecule type" value="Genomic_DNA"/>
</dbReference>
<dbReference type="Pfam" id="PF13439">
    <property type="entry name" value="Glyco_transf_4"/>
    <property type="match status" value="1"/>
</dbReference>
<keyword evidence="5" id="KW-1185">Reference proteome</keyword>
<proteinExistence type="inferred from homology"/>
<evidence type="ECO:0000256" key="1">
    <source>
        <dbReference type="ARBA" id="ARBA00009481"/>
    </source>
</evidence>
<dbReference type="EC" id="2.4.-.-" evidence="4"/>
<comment type="similarity">
    <text evidence="1">Belongs to the glycosyltransferase group 1 family. Glycosyltransferase 4 subfamily.</text>
</comment>
<dbReference type="InterPro" id="IPR028098">
    <property type="entry name" value="Glyco_trans_4-like_N"/>
</dbReference>
<dbReference type="InterPro" id="IPR001296">
    <property type="entry name" value="Glyco_trans_1"/>
</dbReference>
<dbReference type="SUPFAM" id="SSF53756">
    <property type="entry name" value="UDP-Glycosyltransferase/glycogen phosphorylase"/>
    <property type="match status" value="1"/>
</dbReference>
<dbReference type="Pfam" id="PF00534">
    <property type="entry name" value="Glycos_transf_1"/>
    <property type="match status" value="1"/>
</dbReference>
<comment type="caution">
    <text evidence="4">The sequence shown here is derived from an EMBL/GenBank/DDBJ whole genome shotgun (WGS) entry which is preliminary data.</text>
</comment>
<feature type="domain" description="Glycosyl transferase family 1" evidence="2">
    <location>
        <begin position="176"/>
        <end position="339"/>
    </location>
</feature>
<dbReference type="PANTHER" id="PTHR12526">
    <property type="entry name" value="GLYCOSYLTRANSFERASE"/>
    <property type="match status" value="1"/>
</dbReference>
<accession>A0ABW8RC29</accession>
<dbReference type="GO" id="GO:0016757">
    <property type="term" value="F:glycosyltransferase activity"/>
    <property type="evidence" value="ECO:0007669"/>
    <property type="project" value="UniProtKB-KW"/>
</dbReference>
<evidence type="ECO:0000259" key="3">
    <source>
        <dbReference type="Pfam" id="PF13439"/>
    </source>
</evidence>
<reference evidence="4 5" key="1">
    <citation type="submission" date="2024-11" db="EMBL/GenBank/DDBJ databases">
        <authorList>
            <person name="Lucas J.A."/>
        </authorList>
    </citation>
    <scope>NUCLEOTIDE SEQUENCE [LARGE SCALE GENOMIC DNA]</scope>
    <source>
        <strain evidence="4 5">Z 5.4</strain>
    </source>
</reference>
<evidence type="ECO:0000313" key="4">
    <source>
        <dbReference type="EMBL" id="MFK9090232.1"/>
    </source>
</evidence>
<evidence type="ECO:0000313" key="5">
    <source>
        <dbReference type="Proteomes" id="UP001623041"/>
    </source>
</evidence>